<dbReference type="CDD" id="cd00093">
    <property type="entry name" value="HTH_XRE"/>
    <property type="match status" value="1"/>
</dbReference>
<dbReference type="SUPFAM" id="SSF47413">
    <property type="entry name" value="lambda repressor-like DNA-binding domains"/>
    <property type="match status" value="1"/>
</dbReference>
<dbReference type="InterPro" id="IPR010982">
    <property type="entry name" value="Lambda_DNA-bd_dom_sf"/>
</dbReference>
<dbReference type="Proteomes" id="UP000235589">
    <property type="component" value="Chromosome"/>
</dbReference>
<evidence type="ECO:0000313" key="3">
    <source>
        <dbReference type="EMBL" id="AUO20271.1"/>
    </source>
</evidence>
<dbReference type="EMBL" id="CP020991">
    <property type="protein sequence ID" value="AUO20271.1"/>
    <property type="molecule type" value="Genomic_DNA"/>
</dbReference>
<dbReference type="Gene3D" id="1.10.260.40">
    <property type="entry name" value="lambda repressor-like DNA-binding domains"/>
    <property type="match status" value="1"/>
</dbReference>
<name>A0A2K9P4X1_9FIRM</name>
<proteinExistence type="predicted"/>
<dbReference type="PANTHER" id="PTHR46558:SF11">
    <property type="entry name" value="HTH-TYPE TRANSCRIPTIONAL REGULATOR XRE"/>
    <property type="match status" value="1"/>
</dbReference>
<keyword evidence="1" id="KW-0238">DNA-binding</keyword>
<accession>A0A2K9P4X1</accession>
<dbReference type="OrthoDB" id="2064916at2"/>
<evidence type="ECO:0000313" key="4">
    <source>
        <dbReference type="Proteomes" id="UP000235589"/>
    </source>
</evidence>
<reference evidence="3 4" key="1">
    <citation type="submission" date="2017-04" db="EMBL/GenBank/DDBJ databases">
        <title>Monoglobus pectinilyticus 14 draft genome.</title>
        <authorList>
            <person name="Kim C."/>
            <person name="Rosendale D.I."/>
            <person name="Kelly W.J."/>
            <person name="Tannock G.W."/>
            <person name="Patchett M.L."/>
            <person name="Jordens J.Z."/>
        </authorList>
    </citation>
    <scope>NUCLEOTIDE SEQUENCE [LARGE SCALE GENOMIC DNA]</scope>
    <source>
        <strain evidence="3 4">14</strain>
    </source>
</reference>
<dbReference type="KEGG" id="mpec:B9O19_02129"/>
<dbReference type="InterPro" id="IPR001387">
    <property type="entry name" value="Cro/C1-type_HTH"/>
</dbReference>
<organism evidence="3 4">
    <name type="scientific">Monoglobus pectinilyticus</name>
    <dbReference type="NCBI Taxonomy" id="1981510"/>
    <lineage>
        <taxon>Bacteria</taxon>
        <taxon>Bacillati</taxon>
        <taxon>Bacillota</taxon>
        <taxon>Clostridia</taxon>
        <taxon>Monoglobales</taxon>
        <taxon>Monoglobaceae</taxon>
        <taxon>Monoglobus</taxon>
    </lineage>
</organism>
<dbReference type="Pfam" id="PF01381">
    <property type="entry name" value="HTH_3"/>
    <property type="match status" value="1"/>
</dbReference>
<dbReference type="RefSeq" id="WP_102366403.1">
    <property type="nucleotide sequence ID" value="NZ_CP020991.1"/>
</dbReference>
<dbReference type="SMART" id="SM00530">
    <property type="entry name" value="HTH_XRE"/>
    <property type="match status" value="1"/>
</dbReference>
<protein>
    <submittedName>
        <fullName evidence="3">Helix-turn-helix domain protein</fullName>
    </submittedName>
</protein>
<dbReference type="GO" id="GO:0003677">
    <property type="term" value="F:DNA binding"/>
    <property type="evidence" value="ECO:0007669"/>
    <property type="project" value="UniProtKB-KW"/>
</dbReference>
<gene>
    <name evidence="3" type="ORF">B9O19_02129</name>
</gene>
<dbReference type="PANTHER" id="PTHR46558">
    <property type="entry name" value="TRACRIPTIONAL REGULATORY PROTEIN-RELATED-RELATED"/>
    <property type="match status" value="1"/>
</dbReference>
<feature type="domain" description="HTH cro/C1-type" evidence="2">
    <location>
        <begin position="4"/>
        <end position="58"/>
    </location>
</feature>
<keyword evidence="4" id="KW-1185">Reference proteome</keyword>
<sequence>MTVLKELRISMKKTQKEVADFLGVDRTTYVKYENGNTEPNLDNIKRLAEYFNVTTDYLLGKSEPPASESSESKNDNGLIFSFEGNNEKIDLTSEQLQRVREMLRLAMPEQFDKNDGAKNE</sequence>
<evidence type="ECO:0000259" key="2">
    <source>
        <dbReference type="PROSITE" id="PS50943"/>
    </source>
</evidence>
<dbReference type="AlphaFoldDB" id="A0A2K9P4X1"/>
<evidence type="ECO:0000256" key="1">
    <source>
        <dbReference type="ARBA" id="ARBA00023125"/>
    </source>
</evidence>
<dbReference type="PROSITE" id="PS50943">
    <property type="entry name" value="HTH_CROC1"/>
    <property type="match status" value="1"/>
</dbReference>
<dbReference type="GeneID" id="98063501"/>